<dbReference type="Gene3D" id="1.10.10.10">
    <property type="entry name" value="Winged helix-like DNA-binding domain superfamily/Winged helix DNA-binding domain"/>
    <property type="match status" value="1"/>
</dbReference>
<dbReference type="SUPFAM" id="SSF48452">
    <property type="entry name" value="TPR-like"/>
    <property type="match status" value="1"/>
</dbReference>
<dbReference type="Gene3D" id="1.25.40.10">
    <property type="entry name" value="Tetratricopeptide repeat domain"/>
    <property type="match status" value="1"/>
</dbReference>
<keyword evidence="2" id="KW-0902">Two-component regulatory system</keyword>
<dbReference type="Pfam" id="PF03704">
    <property type="entry name" value="BTAD"/>
    <property type="match status" value="1"/>
</dbReference>
<name>A0ABZ1RYK0_9ACTN</name>
<evidence type="ECO:0000256" key="5">
    <source>
        <dbReference type="ARBA" id="ARBA00023163"/>
    </source>
</evidence>
<dbReference type="RefSeq" id="WP_328777801.1">
    <property type="nucleotide sequence ID" value="NZ_CP108058.1"/>
</dbReference>
<evidence type="ECO:0000256" key="6">
    <source>
        <dbReference type="PROSITE-ProRule" id="PRU01091"/>
    </source>
</evidence>
<dbReference type="PROSITE" id="PS51755">
    <property type="entry name" value="OMPR_PHOB"/>
    <property type="match status" value="1"/>
</dbReference>
<dbReference type="PANTHER" id="PTHR35807">
    <property type="entry name" value="TRANSCRIPTIONAL REGULATOR REDD-RELATED"/>
    <property type="match status" value="1"/>
</dbReference>
<dbReference type="SUPFAM" id="SSF46894">
    <property type="entry name" value="C-terminal effector domain of the bipartite response regulators"/>
    <property type="match status" value="1"/>
</dbReference>
<dbReference type="InterPro" id="IPR036388">
    <property type="entry name" value="WH-like_DNA-bd_sf"/>
</dbReference>
<dbReference type="Pfam" id="PF00486">
    <property type="entry name" value="Trans_reg_C"/>
    <property type="match status" value="1"/>
</dbReference>
<keyword evidence="3" id="KW-0805">Transcription regulation</keyword>
<keyword evidence="8" id="KW-0614">Plasmid</keyword>
<gene>
    <name evidence="8" type="ORF">OHU17_37555</name>
</gene>
<dbReference type="InterPro" id="IPR005158">
    <property type="entry name" value="BTAD"/>
</dbReference>
<keyword evidence="5" id="KW-0804">Transcription</keyword>
<evidence type="ECO:0000259" key="7">
    <source>
        <dbReference type="PROSITE" id="PS51755"/>
    </source>
</evidence>
<dbReference type="InterPro" id="IPR051677">
    <property type="entry name" value="AfsR-DnrI-RedD_regulator"/>
</dbReference>
<evidence type="ECO:0000313" key="8">
    <source>
        <dbReference type="EMBL" id="WUO51549.1"/>
    </source>
</evidence>
<evidence type="ECO:0000313" key="9">
    <source>
        <dbReference type="Proteomes" id="UP001432075"/>
    </source>
</evidence>
<evidence type="ECO:0000256" key="4">
    <source>
        <dbReference type="ARBA" id="ARBA00023125"/>
    </source>
</evidence>
<accession>A0ABZ1RYK0</accession>
<dbReference type="InterPro" id="IPR016032">
    <property type="entry name" value="Sig_transdc_resp-reg_C-effctor"/>
</dbReference>
<evidence type="ECO:0000256" key="3">
    <source>
        <dbReference type="ARBA" id="ARBA00023015"/>
    </source>
</evidence>
<geneLocation type="plasmid" evidence="8 9">
    <name>unnamed1</name>
</geneLocation>
<sequence length="278" mass="30777">MLQFNVLGPLAIKRDGREIAVPRGPKVRQLLSLLVLHPGTVVSHESLVDELWSKEPPKTALSTLRTHVYHLRKILREESGGTALPGLLHTWSAGYVLRAAPDQVDAETFRRFAREGEALLNAGELEEGARVLARALDLWSGGVLTDVMCGPVLTQYVQHLEEVHMRVLQQRIGAEMQLGHHGHLAAELKSLVTRHPLNEWLHGQLITALYRSGRRGDALQAYQKLRGILQEELGLDPSRALQHMQRVILSGVDGETIAMIQNGTQRSSSTLSRLPQAG</sequence>
<organism evidence="8 9">
    <name type="scientific">Streptomyces goshikiensis</name>
    <dbReference type="NCBI Taxonomy" id="1942"/>
    <lineage>
        <taxon>Bacteria</taxon>
        <taxon>Bacillati</taxon>
        <taxon>Actinomycetota</taxon>
        <taxon>Actinomycetes</taxon>
        <taxon>Kitasatosporales</taxon>
        <taxon>Streptomycetaceae</taxon>
        <taxon>Streptomyces</taxon>
    </lineage>
</organism>
<dbReference type="InterPro" id="IPR001867">
    <property type="entry name" value="OmpR/PhoB-type_DNA-bd"/>
</dbReference>
<evidence type="ECO:0000256" key="2">
    <source>
        <dbReference type="ARBA" id="ARBA00023012"/>
    </source>
</evidence>
<comment type="similarity">
    <text evidence="1">Belongs to the AfsR/DnrI/RedD regulatory family.</text>
</comment>
<keyword evidence="9" id="KW-1185">Reference proteome</keyword>
<reference evidence="8" key="1">
    <citation type="submission" date="2022-10" db="EMBL/GenBank/DDBJ databases">
        <title>The complete genomes of actinobacterial strains from the NBC collection.</title>
        <authorList>
            <person name="Joergensen T.S."/>
            <person name="Alvarez Arevalo M."/>
            <person name="Sterndorff E.B."/>
            <person name="Faurdal D."/>
            <person name="Vuksanovic O."/>
            <person name="Mourched A.-S."/>
            <person name="Charusanti P."/>
            <person name="Shaw S."/>
            <person name="Blin K."/>
            <person name="Weber T."/>
        </authorList>
    </citation>
    <scope>NUCLEOTIDE SEQUENCE</scope>
    <source>
        <strain evidence="8">NBC_00283</strain>
        <plasmid evidence="8">unnamed1</plasmid>
    </source>
</reference>
<protein>
    <submittedName>
        <fullName evidence="8">AfsR/SARP family transcriptional regulator</fullName>
    </submittedName>
</protein>
<proteinExistence type="inferred from homology"/>
<dbReference type="InterPro" id="IPR011990">
    <property type="entry name" value="TPR-like_helical_dom_sf"/>
</dbReference>
<keyword evidence="4 6" id="KW-0238">DNA-binding</keyword>
<dbReference type="Proteomes" id="UP001432075">
    <property type="component" value="Plasmid unnamed1"/>
</dbReference>
<feature type="domain" description="OmpR/PhoB-type" evidence="7">
    <location>
        <begin position="1"/>
        <end position="99"/>
    </location>
</feature>
<dbReference type="PANTHER" id="PTHR35807:SF1">
    <property type="entry name" value="TRANSCRIPTIONAL REGULATOR REDD"/>
    <property type="match status" value="1"/>
</dbReference>
<dbReference type="SMART" id="SM01043">
    <property type="entry name" value="BTAD"/>
    <property type="match status" value="1"/>
</dbReference>
<dbReference type="EMBL" id="CP108058">
    <property type="protein sequence ID" value="WUO51549.1"/>
    <property type="molecule type" value="Genomic_DNA"/>
</dbReference>
<dbReference type="CDD" id="cd15831">
    <property type="entry name" value="BTAD"/>
    <property type="match status" value="1"/>
</dbReference>
<evidence type="ECO:0000256" key="1">
    <source>
        <dbReference type="ARBA" id="ARBA00005820"/>
    </source>
</evidence>
<feature type="DNA-binding region" description="OmpR/PhoB-type" evidence="6">
    <location>
        <begin position="1"/>
        <end position="99"/>
    </location>
</feature>
<dbReference type="SMART" id="SM00862">
    <property type="entry name" value="Trans_reg_C"/>
    <property type="match status" value="1"/>
</dbReference>
<dbReference type="CDD" id="cd00383">
    <property type="entry name" value="trans_reg_C"/>
    <property type="match status" value="1"/>
</dbReference>